<proteinExistence type="predicted"/>
<name>A0A844FPT2_9LACO</name>
<keyword evidence="2" id="KW-1003">Cell membrane</keyword>
<dbReference type="RefSeq" id="WP_154487239.1">
    <property type="nucleotide sequence ID" value="NZ_VUMW01000028.1"/>
</dbReference>
<evidence type="ECO:0000313" key="8">
    <source>
        <dbReference type="Proteomes" id="UP000452141"/>
    </source>
</evidence>
<dbReference type="Pfam" id="PF02361">
    <property type="entry name" value="CbiQ"/>
    <property type="match status" value="1"/>
</dbReference>
<reference evidence="7 8" key="1">
    <citation type="submission" date="2019-08" db="EMBL/GenBank/DDBJ databases">
        <title>In-depth cultivation of the pig gut microbiome towards novel bacterial diversity and tailored functional studies.</title>
        <authorList>
            <person name="Wylensek D."/>
            <person name="Hitch T.C.A."/>
            <person name="Clavel T."/>
        </authorList>
    </citation>
    <scope>NUCLEOTIDE SEQUENCE [LARGE SCALE GENOMIC DNA]</scope>
    <source>
        <strain evidence="7 8">WCA-470BD-2E</strain>
    </source>
</reference>
<keyword evidence="3 6" id="KW-0812">Transmembrane</keyword>
<dbReference type="Proteomes" id="UP000452141">
    <property type="component" value="Unassembled WGS sequence"/>
</dbReference>
<organism evidence="7 8">
    <name type="scientific">Lactobacillus equicursoris</name>
    <dbReference type="NCBI Taxonomy" id="420645"/>
    <lineage>
        <taxon>Bacteria</taxon>
        <taxon>Bacillati</taxon>
        <taxon>Bacillota</taxon>
        <taxon>Bacilli</taxon>
        <taxon>Lactobacillales</taxon>
        <taxon>Lactobacillaceae</taxon>
        <taxon>Lactobacillus</taxon>
    </lineage>
</organism>
<feature type="transmembrane region" description="Helical" evidence="6">
    <location>
        <begin position="23"/>
        <end position="55"/>
    </location>
</feature>
<dbReference type="EMBL" id="VUMW01000028">
    <property type="protein sequence ID" value="MST80406.1"/>
    <property type="molecule type" value="Genomic_DNA"/>
</dbReference>
<dbReference type="PANTHER" id="PTHR34857:SF2">
    <property type="entry name" value="SLL0384 PROTEIN"/>
    <property type="match status" value="1"/>
</dbReference>
<evidence type="ECO:0000256" key="1">
    <source>
        <dbReference type="ARBA" id="ARBA00004141"/>
    </source>
</evidence>
<comment type="caution">
    <text evidence="7">The sequence shown here is derived from an EMBL/GenBank/DDBJ whole genome shotgun (WGS) entry which is preliminary data.</text>
</comment>
<feature type="transmembrane region" description="Helical" evidence="6">
    <location>
        <begin position="235"/>
        <end position="256"/>
    </location>
</feature>
<gene>
    <name evidence="7" type="ORF">FYJ61_08110</name>
</gene>
<dbReference type="InterPro" id="IPR051611">
    <property type="entry name" value="ECF_transporter_component"/>
</dbReference>
<dbReference type="AlphaFoldDB" id="A0A844FPT2"/>
<evidence type="ECO:0000313" key="7">
    <source>
        <dbReference type="EMBL" id="MST80406.1"/>
    </source>
</evidence>
<evidence type="ECO:0000256" key="6">
    <source>
        <dbReference type="SAM" id="Phobius"/>
    </source>
</evidence>
<dbReference type="InterPro" id="IPR003339">
    <property type="entry name" value="ABC/ECF_trnsptr_transmembrane"/>
</dbReference>
<dbReference type="GO" id="GO:0005886">
    <property type="term" value="C:plasma membrane"/>
    <property type="evidence" value="ECO:0007669"/>
    <property type="project" value="UniProtKB-ARBA"/>
</dbReference>
<dbReference type="CDD" id="cd16914">
    <property type="entry name" value="EcfT"/>
    <property type="match status" value="1"/>
</dbReference>
<evidence type="ECO:0000256" key="5">
    <source>
        <dbReference type="ARBA" id="ARBA00023136"/>
    </source>
</evidence>
<accession>A0A844FPT2</accession>
<feature type="transmembrane region" description="Helical" evidence="6">
    <location>
        <begin position="62"/>
        <end position="84"/>
    </location>
</feature>
<comment type="subcellular location">
    <subcellularLocation>
        <location evidence="1">Membrane</location>
        <topology evidence="1">Multi-pass membrane protein</topology>
    </subcellularLocation>
</comment>
<protein>
    <submittedName>
        <fullName evidence="7">Energy-coupling factor transporter transmembrane protein EcfT</fullName>
    </submittedName>
</protein>
<evidence type="ECO:0000256" key="4">
    <source>
        <dbReference type="ARBA" id="ARBA00022989"/>
    </source>
</evidence>
<sequence length="258" mass="28990">MDAAKSASSNANWTASVDPVTKLLLILFFTLAAFCAQNLVEAGIVLVFTLALVFALPTKKSLWAMTAFSLFIIVTMVVIQGLFWPSNQTVAFHLGTIAFYQEGLKHALLLGSRILVVIFSTSFFIETTTLSENSRYLEKSGLSFKQVYVLMSVCYILPQMHRNLQKIRFAQKARGIQPAKSLWSKAKTLMPVLVPLIVKSFQEAMNRSISLQLRGFDSPVRRVPKLDRTYWQDRACHRLLAALSLVLVGVKIWEIICK</sequence>
<keyword evidence="5 6" id="KW-0472">Membrane</keyword>
<keyword evidence="4 6" id="KW-1133">Transmembrane helix</keyword>
<evidence type="ECO:0000256" key="3">
    <source>
        <dbReference type="ARBA" id="ARBA00022692"/>
    </source>
</evidence>
<dbReference type="PANTHER" id="PTHR34857">
    <property type="entry name" value="SLL0384 PROTEIN"/>
    <property type="match status" value="1"/>
</dbReference>
<feature type="transmembrane region" description="Helical" evidence="6">
    <location>
        <begin position="104"/>
        <end position="125"/>
    </location>
</feature>
<evidence type="ECO:0000256" key="2">
    <source>
        <dbReference type="ARBA" id="ARBA00022475"/>
    </source>
</evidence>